<dbReference type="InterPro" id="IPR046537">
    <property type="entry name" value="DUF6602"/>
</dbReference>
<dbReference type="AlphaFoldDB" id="A0A0H4I700"/>
<dbReference type="EMBL" id="CP011494">
    <property type="protein sequence ID" value="AKO53500.1"/>
    <property type="molecule type" value="Genomic_DNA"/>
</dbReference>
<organism evidence="2 3">
    <name type="scientific">Marinobacter psychrophilus</name>
    <dbReference type="NCBI Taxonomy" id="330734"/>
    <lineage>
        <taxon>Bacteria</taxon>
        <taxon>Pseudomonadati</taxon>
        <taxon>Pseudomonadota</taxon>
        <taxon>Gammaproteobacteria</taxon>
        <taxon>Pseudomonadales</taxon>
        <taxon>Marinobacteraceae</taxon>
        <taxon>Marinobacter</taxon>
    </lineage>
</organism>
<dbReference type="CDD" id="cd21411">
    <property type="entry name" value="NucC"/>
    <property type="match status" value="1"/>
</dbReference>
<feature type="domain" description="DUF6602" evidence="1">
    <location>
        <begin position="36"/>
        <end position="138"/>
    </location>
</feature>
<name>A0A0H4I700_9GAMM</name>
<dbReference type="RefSeq" id="WP_048387300.1">
    <property type="nucleotide sequence ID" value="NZ_CP011494.1"/>
</dbReference>
<dbReference type="PATRIC" id="fig|330734.3.peg.3085"/>
<reference evidence="2 3" key="1">
    <citation type="submission" date="2015-05" db="EMBL/GenBank/DDBJ databases">
        <title>Complete genome of Marinobacter psychrophilus strain 20041T isolated from sea-ice of the Canadian Basin.</title>
        <authorList>
            <person name="Song L."/>
            <person name="Ren L."/>
            <person name="Yu Y."/>
            <person name="Wang X."/>
        </authorList>
    </citation>
    <scope>NUCLEOTIDE SEQUENCE [LARGE SCALE GENOMIC DNA]</scope>
    <source>
        <strain evidence="2 3">20041</strain>
    </source>
</reference>
<dbReference type="STRING" id="330734.ABA45_14650"/>
<dbReference type="Pfam" id="PF20247">
    <property type="entry name" value="DUF6602"/>
    <property type="match status" value="1"/>
</dbReference>
<dbReference type="Proteomes" id="UP000036406">
    <property type="component" value="Chromosome"/>
</dbReference>
<proteinExistence type="predicted"/>
<dbReference type="KEGG" id="mpq:ABA45_14650"/>
<accession>A0A0H4I700</accession>
<keyword evidence="3" id="KW-1185">Reference proteome</keyword>
<gene>
    <name evidence="2" type="ORF">ABA45_14650</name>
</gene>
<evidence type="ECO:0000259" key="1">
    <source>
        <dbReference type="Pfam" id="PF20247"/>
    </source>
</evidence>
<evidence type="ECO:0000313" key="2">
    <source>
        <dbReference type="EMBL" id="AKO53500.1"/>
    </source>
</evidence>
<sequence length="252" mass="27952">MSSKAKNASKINGKEFLQQSFSMQQAMLKTQLEMSSASITHNGTMGDVNEKHFIEMIRKYLPDRYAVDTGIVIDSKGKTSDQIDVVVFDNQYTPTLLDQQNHRFIPAESVYAVFEVKPHIDKAYLEYAGEKAKSVRALHRTSVPIVHAGGVYPAKPHFEIIAGIIATNISWADDFGVAFTLAFKGLEPLQRINCGLAVSGASFDTFNDDDSFTFGPSQNALIYFLFRVLQQLQSLGTVPAIDWNAYAAQLET</sequence>
<evidence type="ECO:0000313" key="3">
    <source>
        <dbReference type="Proteomes" id="UP000036406"/>
    </source>
</evidence>
<protein>
    <recommendedName>
        <fullName evidence="1">DUF6602 domain-containing protein</fullName>
    </recommendedName>
</protein>